<dbReference type="AlphaFoldDB" id="A0A3R6E340"/>
<name>A0A3R6E340_9FIRM</name>
<dbReference type="Proteomes" id="UP000284465">
    <property type="component" value="Unassembled WGS sequence"/>
</dbReference>
<protein>
    <submittedName>
        <fullName evidence="9">Glycosyltransferase</fullName>
    </submittedName>
</protein>
<dbReference type="InterPro" id="IPR001173">
    <property type="entry name" value="Glyco_trans_2-like"/>
</dbReference>
<dbReference type="PANTHER" id="PTHR43179:SF12">
    <property type="entry name" value="GALACTOFURANOSYLTRANSFERASE GLFT2"/>
    <property type="match status" value="1"/>
</dbReference>
<proteinExistence type="inferred from homology"/>
<keyword evidence="4 9" id="KW-0808">Transferase</keyword>
<evidence type="ECO:0000313" key="10">
    <source>
        <dbReference type="Proteomes" id="UP000283513"/>
    </source>
</evidence>
<dbReference type="PANTHER" id="PTHR43179">
    <property type="entry name" value="RHAMNOSYLTRANSFERASE WBBL"/>
    <property type="match status" value="1"/>
</dbReference>
<dbReference type="Gene3D" id="3.90.550.10">
    <property type="entry name" value="Spore Coat Polysaccharide Biosynthesis Protein SpsA, Chain A"/>
    <property type="match status" value="1"/>
</dbReference>
<comment type="pathway">
    <text evidence="1">Cell wall biogenesis; cell wall polysaccharide biosynthesis.</text>
</comment>
<feature type="domain" description="Glycosyltransferase 2-like" evidence="6">
    <location>
        <begin position="10"/>
        <end position="154"/>
    </location>
</feature>
<dbReference type="Proteomes" id="UP000478483">
    <property type="component" value="Unassembled WGS sequence"/>
</dbReference>
<dbReference type="EMBL" id="QSHO01000012">
    <property type="protein sequence ID" value="RHC15710.1"/>
    <property type="molecule type" value="Genomic_DNA"/>
</dbReference>
<evidence type="ECO:0000313" key="12">
    <source>
        <dbReference type="Proteomes" id="UP000478483"/>
    </source>
</evidence>
<organism evidence="9 10">
    <name type="scientific">Roseburia intestinalis</name>
    <dbReference type="NCBI Taxonomy" id="166486"/>
    <lineage>
        <taxon>Bacteria</taxon>
        <taxon>Bacillati</taxon>
        <taxon>Bacillota</taxon>
        <taxon>Clostridia</taxon>
        <taxon>Lachnospirales</taxon>
        <taxon>Lachnospiraceae</taxon>
        <taxon>Roseburia</taxon>
    </lineage>
</organism>
<evidence type="ECO:0000313" key="8">
    <source>
        <dbReference type="EMBL" id="RHA67658.1"/>
    </source>
</evidence>
<evidence type="ECO:0000259" key="6">
    <source>
        <dbReference type="Pfam" id="PF00535"/>
    </source>
</evidence>
<dbReference type="GO" id="GO:0016757">
    <property type="term" value="F:glycosyltransferase activity"/>
    <property type="evidence" value="ECO:0007669"/>
    <property type="project" value="UniProtKB-KW"/>
</dbReference>
<evidence type="ECO:0000256" key="1">
    <source>
        <dbReference type="ARBA" id="ARBA00004776"/>
    </source>
</evidence>
<dbReference type="Proteomes" id="UP000283513">
    <property type="component" value="Unassembled WGS sequence"/>
</dbReference>
<evidence type="ECO:0000313" key="9">
    <source>
        <dbReference type="EMBL" id="RHC15710.1"/>
    </source>
</evidence>
<feature type="region of interest" description="Disordered" evidence="5">
    <location>
        <begin position="194"/>
        <end position="213"/>
    </location>
</feature>
<dbReference type="Pfam" id="PF00535">
    <property type="entry name" value="Glycos_transf_2"/>
    <property type="match status" value="1"/>
</dbReference>
<keyword evidence="3" id="KW-0328">Glycosyltransferase</keyword>
<evidence type="ECO:0000256" key="3">
    <source>
        <dbReference type="ARBA" id="ARBA00022676"/>
    </source>
</evidence>
<evidence type="ECO:0000256" key="4">
    <source>
        <dbReference type="ARBA" id="ARBA00022679"/>
    </source>
</evidence>
<comment type="similarity">
    <text evidence="2">Belongs to the glycosyltransferase 2 family.</text>
</comment>
<sequence>MRIYMGTICFVILNYKTWREAAACAESILKTQQGQDIRIVLVDNGSGNGSEESLREEFAGEKRVHVIASEKNLGFARGNNLGIRYARSHFEPDFIVAANSDIIFEQEDYCEKLREIYKEERFDILGGDIVDASRTRHFNPVARNRQYTLNYMRKQILVSWAKCKMFQLIKLFHLKKAIAGHYGVVSDETGRDVKDGSKNLTTREEDGKSVSADSRVDERMKDVLLHGCCLVFSKDFFKQMDGFYDGTFLYAEEEILYYLAGKYGMTLLYAPEIGCMHKEAVSTNFVMQDFCDAKIFYFGNITKSYRAFLALMKKYE</sequence>
<reference evidence="7 12" key="2">
    <citation type="journal article" date="2019" name="Nat. Med.">
        <title>A library of human gut bacterial isolates paired with longitudinal multiomics data enables mechanistic microbiome research.</title>
        <authorList>
            <person name="Poyet M."/>
            <person name="Groussin M."/>
            <person name="Gibbons S.M."/>
            <person name="Avila-Pacheco J."/>
            <person name="Jiang X."/>
            <person name="Kearney S.M."/>
            <person name="Perrotta A.R."/>
            <person name="Berdy B."/>
            <person name="Zhao S."/>
            <person name="Lieberman T.D."/>
            <person name="Swanson P.K."/>
            <person name="Smith M."/>
            <person name="Roesemann S."/>
            <person name="Alexander J.E."/>
            <person name="Rich S.A."/>
            <person name="Livny J."/>
            <person name="Vlamakis H."/>
            <person name="Clish C."/>
            <person name="Bullock K."/>
            <person name="Deik A."/>
            <person name="Scott J."/>
            <person name="Pierce K.A."/>
            <person name="Xavier R.J."/>
            <person name="Alm E.J."/>
        </authorList>
    </citation>
    <scope>NUCLEOTIDE SEQUENCE [LARGE SCALE GENOMIC DNA]</scope>
    <source>
        <strain evidence="7 12">BIOML-A1</strain>
    </source>
</reference>
<dbReference type="EMBL" id="QSFP01000007">
    <property type="protein sequence ID" value="RHA67658.1"/>
    <property type="molecule type" value="Genomic_DNA"/>
</dbReference>
<dbReference type="InterPro" id="IPR029044">
    <property type="entry name" value="Nucleotide-diphossugar_trans"/>
</dbReference>
<evidence type="ECO:0000256" key="5">
    <source>
        <dbReference type="SAM" id="MobiDB-lite"/>
    </source>
</evidence>
<evidence type="ECO:0000313" key="7">
    <source>
        <dbReference type="EMBL" id="MTR85448.1"/>
    </source>
</evidence>
<dbReference type="EMBL" id="WNAJ01000011">
    <property type="protein sequence ID" value="MTR85448.1"/>
    <property type="molecule type" value="Genomic_DNA"/>
</dbReference>
<comment type="caution">
    <text evidence="9">The sequence shown here is derived from an EMBL/GenBank/DDBJ whole genome shotgun (WGS) entry which is preliminary data.</text>
</comment>
<reference evidence="10 11" key="1">
    <citation type="submission" date="2018-08" db="EMBL/GenBank/DDBJ databases">
        <title>A genome reference for cultivated species of the human gut microbiota.</title>
        <authorList>
            <person name="Zou Y."/>
            <person name="Xue W."/>
            <person name="Luo G."/>
        </authorList>
    </citation>
    <scope>NUCLEOTIDE SEQUENCE [LARGE SCALE GENOMIC DNA]</scope>
    <source>
        <strain evidence="9 10">AM37-1AC</strain>
        <strain evidence="8 11">AM43-11</strain>
    </source>
</reference>
<gene>
    <name evidence="9" type="ORF">DW856_13400</name>
    <name evidence="8" type="ORF">DW927_08000</name>
    <name evidence="7" type="ORF">GMD50_10320</name>
</gene>
<evidence type="ECO:0000313" key="11">
    <source>
        <dbReference type="Proteomes" id="UP000284465"/>
    </source>
</evidence>
<accession>A0A3R6E340</accession>
<evidence type="ECO:0000256" key="2">
    <source>
        <dbReference type="ARBA" id="ARBA00006739"/>
    </source>
</evidence>
<dbReference type="SUPFAM" id="SSF53448">
    <property type="entry name" value="Nucleotide-diphospho-sugar transferases"/>
    <property type="match status" value="1"/>
</dbReference>